<dbReference type="EMBL" id="SWBO01000015">
    <property type="protein sequence ID" value="TKB96643.1"/>
    <property type="molecule type" value="Genomic_DNA"/>
</dbReference>
<reference evidence="1 2" key="1">
    <citation type="submission" date="2019-04" db="EMBL/GenBank/DDBJ databases">
        <title>Pedobacter sp. AR-2-6 sp. nov., isolated from Arctic soil.</title>
        <authorList>
            <person name="Dahal R.H."/>
            <person name="Kim D.-U."/>
        </authorList>
    </citation>
    <scope>NUCLEOTIDE SEQUENCE [LARGE SCALE GENOMIC DNA]</scope>
    <source>
        <strain evidence="1 2">AR-2-6</strain>
    </source>
</reference>
<proteinExistence type="predicted"/>
<evidence type="ECO:0000313" key="1">
    <source>
        <dbReference type="EMBL" id="TKB96643.1"/>
    </source>
</evidence>
<evidence type="ECO:0000313" key="2">
    <source>
        <dbReference type="Proteomes" id="UP000310477"/>
    </source>
</evidence>
<sequence>MSLQNWSPNYLSTIPFHLQLKNVLQTAIDEGRLSDENILPNPQFIGVKSFFQKDYAIKTYDLLVKEGKLSFLHGRGYSLIK</sequence>
<protein>
    <submittedName>
        <fullName evidence="1">Uncharacterized protein</fullName>
    </submittedName>
</protein>
<dbReference type="Proteomes" id="UP000310477">
    <property type="component" value="Unassembled WGS sequence"/>
</dbReference>
<keyword evidence="2" id="KW-1185">Reference proteome</keyword>
<accession>A0A4U1BV70</accession>
<dbReference type="AlphaFoldDB" id="A0A4U1BV70"/>
<name>A0A4U1BV70_9SPHI</name>
<dbReference type="OrthoDB" id="9815017at2"/>
<organism evidence="1 2">
    <name type="scientific">Pedobacter cryotolerans</name>
    <dbReference type="NCBI Taxonomy" id="2571270"/>
    <lineage>
        <taxon>Bacteria</taxon>
        <taxon>Pseudomonadati</taxon>
        <taxon>Bacteroidota</taxon>
        <taxon>Sphingobacteriia</taxon>
        <taxon>Sphingobacteriales</taxon>
        <taxon>Sphingobacteriaceae</taxon>
        <taxon>Pedobacter</taxon>
    </lineage>
</organism>
<comment type="caution">
    <text evidence="1">The sequence shown here is derived from an EMBL/GenBank/DDBJ whole genome shotgun (WGS) entry which is preliminary data.</text>
</comment>
<gene>
    <name evidence="1" type="ORF">FA045_17495</name>
</gene>
<dbReference type="RefSeq" id="WP_136878381.1">
    <property type="nucleotide sequence ID" value="NZ_SWBO01000015.1"/>
</dbReference>